<evidence type="ECO:0000256" key="13">
    <source>
        <dbReference type="PIRSR" id="PIRSR600823-1"/>
    </source>
</evidence>
<dbReference type="InterPro" id="IPR000823">
    <property type="entry name" value="Peroxidase_pln"/>
</dbReference>
<dbReference type="GO" id="GO:0046872">
    <property type="term" value="F:metal ion binding"/>
    <property type="evidence" value="ECO:0007669"/>
    <property type="project" value="UniProtKB-KW"/>
</dbReference>
<evidence type="ECO:0000256" key="18">
    <source>
        <dbReference type="SAM" id="SignalP"/>
    </source>
</evidence>
<protein>
    <recommendedName>
        <fullName evidence="19">Plant heme peroxidase family profile domain-containing protein</fullName>
    </recommendedName>
</protein>
<dbReference type="InterPro" id="IPR002016">
    <property type="entry name" value="Haem_peroxidase"/>
</dbReference>
<proteinExistence type="inferred from homology"/>
<dbReference type="Pfam" id="PF00141">
    <property type="entry name" value="peroxidase"/>
    <property type="match status" value="1"/>
</dbReference>
<comment type="function">
    <text evidence="3">Removal of H(2)O(2), oxidation of toxic reductants, biosynthesis and degradation of lignin, suberization, auxin catabolism, response to environmental stresses such as wounding, pathogen attack and oxidative stress. These functions might be dependent on each isozyme/isoform in each plant tissue.</text>
</comment>
<evidence type="ECO:0000256" key="5">
    <source>
        <dbReference type="ARBA" id="ARBA00022525"/>
    </source>
</evidence>
<evidence type="ECO:0000256" key="11">
    <source>
        <dbReference type="ARBA" id="ARBA00023004"/>
    </source>
</evidence>
<feature type="signal peptide" evidence="18">
    <location>
        <begin position="1"/>
        <end position="22"/>
    </location>
</feature>
<accession>A0A811MAQ1</accession>
<dbReference type="InterPro" id="IPR019794">
    <property type="entry name" value="Peroxidases_AS"/>
</dbReference>
<keyword evidence="9 14" id="KW-0106">Calcium</keyword>
<keyword evidence="10" id="KW-0560">Oxidoreductase</keyword>
<feature type="binding site" evidence="14">
    <location>
        <position position="65"/>
    </location>
    <ligand>
        <name>Ca(2+)</name>
        <dbReference type="ChEBI" id="CHEBI:29108"/>
        <label>1</label>
    </ligand>
</feature>
<keyword evidence="12" id="KW-0376">Hydrogen peroxide</keyword>
<feature type="chain" id="PRO_5032834021" description="Plant heme peroxidase family profile domain-containing protein" evidence="18">
    <location>
        <begin position="23"/>
        <end position="225"/>
    </location>
</feature>
<dbReference type="GO" id="GO:0140825">
    <property type="term" value="F:lactoperoxidase activity"/>
    <property type="evidence" value="ECO:0007669"/>
    <property type="project" value="UniProtKB-EC"/>
</dbReference>
<comment type="similarity">
    <text evidence="16">Belongs to the peroxidase family.</text>
</comment>
<comment type="catalytic activity">
    <reaction evidence="1">
        <text>2 a phenolic donor + H2O2 = 2 a phenolic radical donor + 2 H2O</text>
        <dbReference type="Rhea" id="RHEA:56136"/>
        <dbReference type="ChEBI" id="CHEBI:15377"/>
        <dbReference type="ChEBI" id="CHEBI:16240"/>
        <dbReference type="ChEBI" id="CHEBI:139520"/>
        <dbReference type="ChEBI" id="CHEBI:139521"/>
        <dbReference type="EC" id="1.11.1.7"/>
    </reaction>
</comment>
<dbReference type="PRINTS" id="PR00461">
    <property type="entry name" value="PLPEROXIDASE"/>
</dbReference>
<feature type="region of interest" description="Disordered" evidence="17">
    <location>
        <begin position="131"/>
        <end position="196"/>
    </location>
</feature>
<dbReference type="Proteomes" id="UP000604825">
    <property type="component" value="Unassembled WGS sequence"/>
</dbReference>
<evidence type="ECO:0000256" key="7">
    <source>
        <dbReference type="ARBA" id="ARBA00022617"/>
    </source>
</evidence>
<dbReference type="PROSITE" id="PS50873">
    <property type="entry name" value="PEROXIDASE_4"/>
    <property type="match status" value="1"/>
</dbReference>
<dbReference type="GO" id="GO:0005576">
    <property type="term" value="C:extracellular region"/>
    <property type="evidence" value="ECO:0007669"/>
    <property type="project" value="UniProtKB-SubCell"/>
</dbReference>
<dbReference type="PANTHER" id="PTHR31517:SF59">
    <property type="entry name" value="PEROXIDASE"/>
    <property type="match status" value="1"/>
</dbReference>
<feature type="site" description="Transition state stabilizer" evidence="15">
    <location>
        <position position="60"/>
    </location>
</feature>
<dbReference type="InterPro" id="IPR010255">
    <property type="entry name" value="Haem_peroxidase_sf"/>
</dbReference>
<reference evidence="20" key="1">
    <citation type="submission" date="2020-10" db="EMBL/GenBank/DDBJ databases">
        <authorList>
            <person name="Han B."/>
            <person name="Lu T."/>
            <person name="Zhao Q."/>
            <person name="Huang X."/>
            <person name="Zhao Y."/>
        </authorList>
    </citation>
    <scope>NUCLEOTIDE SEQUENCE</scope>
</reference>
<dbReference type="GO" id="GO:0020037">
    <property type="term" value="F:heme binding"/>
    <property type="evidence" value="ECO:0007669"/>
    <property type="project" value="InterPro"/>
</dbReference>
<keyword evidence="6" id="KW-0575">Peroxidase</keyword>
<evidence type="ECO:0000256" key="6">
    <source>
        <dbReference type="ARBA" id="ARBA00022559"/>
    </source>
</evidence>
<evidence type="ECO:0000256" key="2">
    <source>
        <dbReference type="ARBA" id="ARBA00001970"/>
    </source>
</evidence>
<feature type="binding site" evidence="14">
    <location>
        <position position="74"/>
    </location>
    <ligand>
        <name>Ca(2+)</name>
        <dbReference type="ChEBI" id="CHEBI:29108"/>
        <label>1</label>
    </ligand>
</feature>
<keyword evidence="21" id="KW-1185">Reference proteome</keyword>
<feature type="active site" description="Proton acceptor" evidence="13">
    <location>
        <position position="64"/>
    </location>
</feature>
<name>A0A811MAQ1_9POAL</name>
<evidence type="ECO:0000256" key="4">
    <source>
        <dbReference type="ARBA" id="ARBA00004613"/>
    </source>
</evidence>
<evidence type="ECO:0000256" key="16">
    <source>
        <dbReference type="RuleBase" id="RU004241"/>
    </source>
</evidence>
<gene>
    <name evidence="20" type="ORF">NCGR_LOCUS413</name>
</gene>
<feature type="compositionally biased region" description="Low complexity" evidence="17">
    <location>
        <begin position="131"/>
        <end position="150"/>
    </location>
</feature>
<evidence type="ECO:0000256" key="14">
    <source>
        <dbReference type="PIRSR" id="PIRSR600823-3"/>
    </source>
</evidence>
<keyword evidence="18" id="KW-0732">Signal</keyword>
<comment type="cofactor">
    <cofactor evidence="14">
        <name>Ca(2+)</name>
        <dbReference type="ChEBI" id="CHEBI:29108"/>
    </cofactor>
    <text evidence="14">Binds 2 calcium ions per subunit.</text>
</comment>
<evidence type="ECO:0000256" key="12">
    <source>
        <dbReference type="ARBA" id="ARBA00023324"/>
    </source>
</evidence>
<comment type="cofactor">
    <cofactor evidence="2">
        <name>heme b</name>
        <dbReference type="ChEBI" id="CHEBI:60344"/>
    </cofactor>
</comment>
<comment type="subcellular location">
    <subcellularLocation>
        <location evidence="4">Secreted</location>
    </subcellularLocation>
</comment>
<dbReference type="PANTHER" id="PTHR31517">
    <property type="match status" value="1"/>
</dbReference>
<evidence type="ECO:0000256" key="8">
    <source>
        <dbReference type="ARBA" id="ARBA00022723"/>
    </source>
</evidence>
<evidence type="ECO:0000256" key="3">
    <source>
        <dbReference type="ARBA" id="ARBA00002322"/>
    </source>
</evidence>
<evidence type="ECO:0000313" key="21">
    <source>
        <dbReference type="Proteomes" id="UP000604825"/>
    </source>
</evidence>
<keyword evidence="8 14" id="KW-0479">Metal-binding</keyword>
<dbReference type="GO" id="GO:0042744">
    <property type="term" value="P:hydrogen peroxide catabolic process"/>
    <property type="evidence" value="ECO:0007669"/>
    <property type="project" value="UniProtKB-KW"/>
</dbReference>
<keyword evidence="5" id="KW-0964">Secreted</keyword>
<evidence type="ECO:0000259" key="19">
    <source>
        <dbReference type="PROSITE" id="PS50873"/>
    </source>
</evidence>
<keyword evidence="11" id="KW-0408">Iron</keyword>
<evidence type="ECO:0000256" key="9">
    <source>
        <dbReference type="ARBA" id="ARBA00022837"/>
    </source>
</evidence>
<evidence type="ECO:0000313" key="20">
    <source>
        <dbReference type="EMBL" id="CAD6202107.1"/>
    </source>
</evidence>
<dbReference type="EMBL" id="CAJGYO010000001">
    <property type="protein sequence ID" value="CAD6202107.1"/>
    <property type="molecule type" value="Genomic_DNA"/>
</dbReference>
<evidence type="ECO:0000256" key="1">
    <source>
        <dbReference type="ARBA" id="ARBA00000189"/>
    </source>
</evidence>
<dbReference type="Gene3D" id="1.10.520.10">
    <property type="match status" value="1"/>
</dbReference>
<evidence type="ECO:0000256" key="15">
    <source>
        <dbReference type="PIRSR" id="PIRSR600823-4"/>
    </source>
</evidence>
<sequence>MDARLVFLLLLAAAASVPLASTQLSVDFYKTSCPDAEKIIFGVVEKRFKADPGTAAGLLRLVFHDCFANNSSGSTSVIRTSSVNADQMAGLSQPGSSPRKVGPPDEVETPSMVANEAAAKVPGGVVVSVGGDQQQAPNTVVPPNVQQPPNTVVPPNLPQPGAEPLGQEKVADRPGLKLRGSREPVNPVPVVPGGEDAAKQQAVAALEAKKKRNMAKLRGAAKAQQ</sequence>
<comment type="caution">
    <text evidence="20">The sequence shown here is derived from an EMBL/GenBank/DDBJ whole genome shotgun (WGS) entry which is preliminary data.</text>
</comment>
<evidence type="ECO:0000256" key="17">
    <source>
        <dbReference type="SAM" id="MobiDB-lite"/>
    </source>
</evidence>
<dbReference type="SUPFAM" id="SSF48113">
    <property type="entry name" value="Heme-dependent peroxidases"/>
    <property type="match status" value="1"/>
</dbReference>
<dbReference type="GO" id="GO:0006979">
    <property type="term" value="P:response to oxidative stress"/>
    <property type="evidence" value="ECO:0007669"/>
    <property type="project" value="InterPro"/>
</dbReference>
<dbReference type="AlphaFoldDB" id="A0A811MAQ1"/>
<organism evidence="20 21">
    <name type="scientific">Miscanthus lutarioriparius</name>
    <dbReference type="NCBI Taxonomy" id="422564"/>
    <lineage>
        <taxon>Eukaryota</taxon>
        <taxon>Viridiplantae</taxon>
        <taxon>Streptophyta</taxon>
        <taxon>Embryophyta</taxon>
        <taxon>Tracheophyta</taxon>
        <taxon>Spermatophyta</taxon>
        <taxon>Magnoliopsida</taxon>
        <taxon>Liliopsida</taxon>
        <taxon>Poales</taxon>
        <taxon>Poaceae</taxon>
        <taxon>PACMAD clade</taxon>
        <taxon>Panicoideae</taxon>
        <taxon>Andropogonodae</taxon>
        <taxon>Andropogoneae</taxon>
        <taxon>Saccharinae</taxon>
        <taxon>Miscanthus</taxon>
    </lineage>
</organism>
<feature type="domain" description="Plant heme peroxidase family profile" evidence="19">
    <location>
        <begin position="23"/>
        <end position="125"/>
    </location>
</feature>
<keyword evidence="7" id="KW-0349">Heme</keyword>
<feature type="region of interest" description="Disordered" evidence="17">
    <location>
        <begin position="88"/>
        <end position="108"/>
    </location>
</feature>
<dbReference type="PROSITE" id="PS00436">
    <property type="entry name" value="PEROXIDASE_2"/>
    <property type="match status" value="1"/>
</dbReference>
<evidence type="ECO:0000256" key="10">
    <source>
        <dbReference type="ARBA" id="ARBA00023002"/>
    </source>
</evidence>